<accession>A0AAU9K5L3</accession>
<dbReference type="Proteomes" id="UP001162131">
    <property type="component" value="Unassembled WGS sequence"/>
</dbReference>
<dbReference type="InterPro" id="IPR001841">
    <property type="entry name" value="Znf_RING"/>
</dbReference>
<feature type="compositionally biased region" description="Polar residues" evidence="2">
    <location>
        <begin position="363"/>
        <end position="373"/>
    </location>
</feature>
<protein>
    <recommendedName>
        <fullName evidence="3">RING-type domain-containing protein</fullName>
    </recommendedName>
</protein>
<organism evidence="4 5">
    <name type="scientific">Blepharisma stoltei</name>
    <dbReference type="NCBI Taxonomy" id="1481888"/>
    <lineage>
        <taxon>Eukaryota</taxon>
        <taxon>Sar</taxon>
        <taxon>Alveolata</taxon>
        <taxon>Ciliophora</taxon>
        <taxon>Postciliodesmatophora</taxon>
        <taxon>Heterotrichea</taxon>
        <taxon>Heterotrichida</taxon>
        <taxon>Blepharismidae</taxon>
        <taxon>Blepharisma</taxon>
    </lineage>
</organism>
<keyword evidence="1" id="KW-0862">Zinc</keyword>
<name>A0AAU9K5L3_9CILI</name>
<dbReference type="AlphaFoldDB" id="A0AAU9K5L3"/>
<keyword evidence="5" id="KW-1185">Reference proteome</keyword>
<evidence type="ECO:0000313" key="4">
    <source>
        <dbReference type="EMBL" id="CAG9333769.1"/>
    </source>
</evidence>
<evidence type="ECO:0000256" key="2">
    <source>
        <dbReference type="SAM" id="MobiDB-lite"/>
    </source>
</evidence>
<dbReference type="GO" id="GO:0008270">
    <property type="term" value="F:zinc ion binding"/>
    <property type="evidence" value="ECO:0007669"/>
    <property type="project" value="UniProtKB-KW"/>
</dbReference>
<feature type="region of interest" description="Disordered" evidence="2">
    <location>
        <begin position="363"/>
        <end position="386"/>
    </location>
</feature>
<feature type="domain" description="RING-type" evidence="3">
    <location>
        <begin position="407"/>
        <end position="450"/>
    </location>
</feature>
<keyword evidence="1" id="KW-0863">Zinc-finger</keyword>
<comment type="caution">
    <text evidence="4">The sequence shown here is derived from an EMBL/GenBank/DDBJ whole genome shotgun (WGS) entry which is preliminary data.</text>
</comment>
<reference evidence="4" key="1">
    <citation type="submission" date="2021-09" db="EMBL/GenBank/DDBJ databases">
        <authorList>
            <consortium name="AG Swart"/>
            <person name="Singh M."/>
            <person name="Singh A."/>
            <person name="Seah K."/>
            <person name="Emmerich C."/>
        </authorList>
    </citation>
    <scope>NUCLEOTIDE SEQUENCE</scope>
    <source>
        <strain evidence="4">ATCC30299</strain>
    </source>
</reference>
<evidence type="ECO:0000259" key="3">
    <source>
        <dbReference type="PROSITE" id="PS50089"/>
    </source>
</evidence>
<evidence type="ECO:0000313" key="5">
    <source>
        <dbReference type="Proteomes" id="UP001162131"/>
    </source>
</evidence>
<proteinExistence type="predicted"/>
<evidence type="ECO:0000256" key="1">
    <source>
        <dbReference type="PROSITE-ProRule" id="PRU00175"/>
    </source>
</evidence>
<dbReference type="PROSITE" id="PS50089">
    <property type="entry name" value="ZF_RING_2"/>
    <property type="match status" value="1"/>
</dbReference>
<gene>
    <name evidence="4" type="ORF">BSTOLATCC_MIC59585</name>
</gene>
<dbReference type="EMBL" id="CAJZBQ010000057">
    <property type="protein sequence ID" value="CAG9333769.1"/>
    <property type="molecule type" value="Genomic_DNA"/>
</dbReference>
<keyword evidence="1" id="KW-0479">Metal-binding</keyword>
<sequence>MEAKFIEVQLNHPNLQEFHSTIQLDMQKASFYSVVYLGILLQLARMKETPMARKTLNLLYNALGEIQGVTNDNNVLTDFAKYTENYSALDIKNYALREFCERYFDNGLRDFVSKNLNSKSKARFSKDILSGKEVQKNENHIFMVFAKAFDLTLCIYSYDSPNPQVIRTSKSDPQLNVNILYNQSSQNSWSLLVHFKENLFDIGQSVDLNELPFTYVPPKQPINDHSNLIIALTNIINSHVSWISEDSKVQLDEEISRLNSQNPQSRIPYLEPLIEWSNKVEKCPHDQKTLLYFHSCLKFHCRLCMQAKIDNEKIPKNNFLCSCGIAVPTKFRDKIFKFSEDQAEPKTQNNSRIYFFANQRENPTKNQSFSEDSAGNKKKGRKRPASVMRNMPVAQESIQVPSLQAMCDICKNVFPKQLTNTFECSHAACQICWANCNQICYKCNTCEICKSSLSRKPAYIYRLKYYHSECTMCQICSQSIFKQGTASVYNSRGIHLECQRGNRIS</sequence>